<dbReference type="InterPro" id="IPR026992">
    <property type="entry name" value="DIOX_N"/>
</dbReference>
<accession>A0A8T0N434</accession>
<evidence type="ECO:0000256" key="4">
    <source>
        <dbReference type="ARBA" id="ARBA00023004"/>
    </source>
</evidence>
<keyword evidence="4 5" id="KW-0408">Iron</keyword>
<evidence type="ECO:0000259" key="6">
    <source>
        <dbReference type="PROSITE" id="PS51471"/>
    </source>
</evidence>
<dbReference type="Pfam" id="PF14226">
    <property type="entry name" value="DIOX_N"/>
    <property type="match status" value="1"/>
</dbReference>
<dbReference type="SUPFAM" id="SSF51197">
    <property type="entry name" value="Clavaminate synthase-like"/>
    <property type="match status" value="1"/>
</dbReference>
<dbReference type="PROSITE" id="PS51471">
    <property type="entry name" value="FE2OG_OXY"/>
    <property type="match status" value="1"/>
</dbReference>
<dbReference type="InterPro" id="IPR044861">
    <property type="entry name" value="IPNS-like_FE2OG_OXY"/>
</dbReference>
<sequence>MAFGSLFGLWPSSFRAIKGLAISCSKIGQKPAKTKCLQNICANASDGEFTAIPIIDFERLLLELHPEPEEEACRGESARLHAACQSGASSRSLINHGVPDDVIEGMKANIEAFFELPAEMKQQFAQERGQLEGYGQLFVVSEDQKLDWADILYLNTQPPEQSFKSPAIASAIDRYSYLCMNLAPEHRSMRFWPDKPDTLRSTLDTYSAAVKTVADRLLGIMSNNLGLPPEVISSKCGGGGMQSVRINYYPPCTEADKVVGLSPHSDGDLHTLLLQVNQVQGLQIKRQDGSWVPVRPLQGAFVVNVGDILQIFTNGRYRSIEHRAVVSAESASLSVAAFHSPSNHATIGPRLTVTDQQEPEVPMYKTLDHQSFMRLFSAKLEGKSFLQRMKLDLDTASSST</sequence>
<evidence type="ECO:0000313" key="7">
    <source>
        <dbReference type="EMBL" id="KAG2544240.1"/>
    </source>
</evidence>
<evidence type="ECO:0000256" key="3">
    <source>
        <dbReference type="ARBA" id="ARBA00023002"/>
    </source>
</evidence>
<dbReference type="GO" id="GO:0046872">
    <property type="term" value="F:metal ion binding"/>
    <property type="evidence" value="ECO:0007669"/>
    <property type="project" value="UniProtKB-KW"/>
</dbReference>
<keyword evidence="8" id="KW-1185">Reference proteome</keyword>
<evidence type="ECO:0000256" key="1">
    <source>
        <dbReference type="ARBA" id="ARBA00008056"/>
    </source>
</evidence>
<dbReference type="PANTHER" id="PTHR47991">
    <property type="entry name" value="OXOGLUTARATE/IRON-DEPENDENT DIOXYGENASE"/>
    <property type="match status" value="1"/>
</dbReference>
<comment type="similarity">
    <text evidence="1 5">Belongs to the iron/ascorbate-dependent oxidoreductase family.</text>
</comment>
<reference evidence="7" key="1">
    <citation type="submission" date="2020-05" db="EMBL/GenBank/DDBJ databases">
        <title>WGS assembly of Panicum virgatum.</title>
        <authorList>
            <person name="Lovell J.T."/>
            <person name="Jenkins J."/>
            <person name="Shu S."/>
            <person name="Juenger T.E."/>
            <person name="Schmutz J."/>
        </authorList>
    </citation>
    <scope>NUCLEOTIDE SEQUENCE</scope>
    <source>
        <strain evidence="7">AP13</strain>
    </source>
</reference>
<evidence type="ECO:0000256" key="2">
    <source>
        <dbReference type="ARBA" id="ARBA00022723"/>
    </source>
</evidence>
<dbReference type="AlphaFoldDB" id="A0A8T0N434"/>
<keyword evidence="3 5" id="KW-0560">Oxidoreductase</keyword>
<dbReference type="Gene3D" id="2.60.120.330">
    <property type="entry name" value="B-lactam Antibiotic, Isopenicillin N Synthase, Chain"/>
    <property type="match status" value="1"/>
</dbReference>
<evidence type="ECO:0000313" key="8">
    <source>
        <dbReference type="Proteomes" id="UP000823388"/>
    </source>
</evidence>
<protein>
    <recommendedName>
        <fullName evidence="6">Fe2OG dioxygenase domain-containing protein</fullName>
    </recommendedName>
</protein>
<dbReference type="Pfam" id="PF03171">
    <property type="entry name" value="2OG-FeII_Oxy"/>
    <property type="match status" value="1"/>
</dbReference>
<proteinExistence type="inferred from homology"/>
<dbReference type="InterPro" id="IPR027443">
    <property type="entry name" value="IPNS-like_sf"/>
</dbReference>
<comment type="caution">
    <text evidence="7">The sequence shown here is derived from an EMBL/GenBank/DDBJ whole genome shotgun (WGS) entry which is preliminary data.</text>
</comment>
<dbReference type="Proteomes" id="UP000823388">
    <property type="component" value="Chromosome 9N"/>
</dbReference>
<evidence type="ECO:0000256" key="5">
    <source>
        <dbReference type="RuleBase" id="RU003682"/>
    </source>
</evidence>
<dbReference type="GO" id="GO:0016491">
    <property type="term" value="F:oxidoreductase activity"/>
    <property type="evidence" value="ECO:0007669"/>
    <property type="project" value="UniProtKB-KW"/>
</dbReference>
<organism evidence="7 8">
    <name type="scientific">Panicum virgatum</name>
    <name type="common">Blackwell switchgrass</name>
    <dbReference type="NCBI Taxonomy" id="38727"/>
    <lineage>
        <taxon>Eukaryota</taxon>
        <taxon>Viridiplantae</taxon>
        <taxon>Streptophyta</taxon>
        <taxon>Embryophyta</taxon>
        <taxon>Tracheophyta</taxon>
        <taxon>Spermatophyta</taxon>
        <taxon>Magnoliopsida</taxon>
        <taxon>Liliopsida</taxon>
        <taxon>Poales</taxon>
        <taxon>Poaceae</taxon>
        <taxon>PACMAD clade</taxon>
        <taxon>Panicoideae</taxon>
        <taxon>Panicodae</taxon>
        <taxon>Paniceae</taxon>
        <taxon>Panicinae</taxon>
        <taxon>Panicum</taxon>
        <taxon>Panicum sect. Hiantes</taxon>
    </lineage>
</organism>
<dbReference type="EMBL" id="CM029054">
    <property type="protein sequence ID" value="KAG2544240.1"/>
    <property type="molecule type" value="Genomic_DNA"/>
</dbReference>
<name>A0A8T0N434_PANVG</name>
<dbReference type="InterPro" id="IPR005123">
    <property type="entry name" value="Oxoglu/Fe-dep_dioxygenase_dom"/>
</dbReference>
<keyword evidence="2 5" id="KW-0479">Metal-binding</keyword>
<gene>
    <name evidence="7" type="ORF">PVAP13_9NG836800</name>
</gene>
<feature type="domain" description="Fe2OG dioxygenase" evidence="6">
    <location>
        <begin position="240"/>
        <end position="359"/>
    </location>
</feature>
<dbReference type="InterPro" id="IPR050295">
    <property type="entry name" value="Plant_2OG-oxidoreductases"/>
</dbReference>